<dbReference type="PANTHER" id="PTHR43281">
    <property type="entry name" value="FARNESYL DIPHOSPHATE SYNTHASE"/>
    <property type="match status" value="1"/>
</dbReference>
<proteinExistence type="inferred from homology"/>
<evidence type="ECO:0000256" key="6">
    <source>
        <dbReference type="ARBA" id="ARBA00023229"/>
    </source>
</evidence>
<evidence type="ECO:0000256" key="5">
    <source>
        <dbReference type="ARBA" id="ARBA00022842"/>
    </source>
</evidence>
<evidence type="ECO:0000256" key="3">
    <source>
        <dbReference type="ARBA" id="ARBA00022679"/>
    </source>
</evidence>
<comment type="similarity">
    <text evidence="2 7">Belongs to the FPP/GGPP synthase family.</text>
</comment>
<dbReference type="GO" id="GO:0004659">
    <property type="term" value="F:prenyltransferase activity"/>
    <property type="evidence" value="ECO:0007669"/>
    <property type="project" value="InterPro"/>
</dbReference>
<keyword evidence="5" id="KW-0460">Magnesium</keyword>
<dbReference type="Pfam" id="PF00348">
    <property type="entry name" value="polyprenyl_synt"/>
    <property type="match status" value="1"/>
</dbReference>
<dbReference type="PANTHER" id="PTHR43281:SF1">
    <property type="entry name" value="FARNESYL DIPHOSPHATE SYNTHASE"/>
    <property type="match status" value="1"/>
</dbReference>
<dbReference type="CDD" id="cd00685">
    <property type="entry name" value="Trans_IPPS_HT"/>
    <property type="match status" value="1"/>
</dbReference>
<evidence type="ECO:0000256" key="1">
    <source>
        <dbReference type="ARBA" id="ARBA00001946"/>
    </source>
</evidence>
<dbReference type="Gene3D" id="1.10.600.10">
    <property type="entry name" value="Farnesyl Diphosphate Synthase"/>
    <property type="match status" value="1"/>
</dbReference>
<dbReference type="PROSITE" id="PS00723">
    <property type="entry name" value="POLYPRENYL_SYNTHASE_1"/>
    <property type="match status" value="1"/>
</dbReference>
<dbReference type="SUPFAM" id="SSF48576">
    <property type="entry name" value="Terpenoid synthases"/>
    <property type="match status" value="1"/>
</dbReference>
<dbReference type="NCBIfam" id="NF045485">
    <property type="entry name" value="FPPsyn"/>
    <property type="match status" value="1"/>
</dbReference>
<organism evidence="8">
    <name type="scientific">Salinispirillum sp. LH 10-3-1</name>
    <dbReference type="NCBI Taxonomy" id="2952525"/>
    <lineage>
        <taxon>Bacteria</taxon>
        <taxon>Pseudomonadati</taxon>
        <taxon>Pseudomonadota</taxon>
        <taxon>Gammaproteobacteria</taxon>
        <taxon>Oceanospirillales</taxon>
        <taxon>Saccharospirillaceae</taxon>
        <taxon>Salinispirillum</taxon>
    </lineage>
</organism>
<evidence type="ECO:0000256" key="2">
    <source>
        <dbReference type="ARBA" id="ARBA00006706"/>
    </source>
</evidence>
<dbReference type="GO" id="GO:0005737">
    <property type="term" value="C:cytoplasm"/>
    <property type="evidence" value="ECO:0007669"/>
    <property type="project" value="UniProtKB-ARBA"/>
</dbReference>
<sequence>MDLSHSLHQANTDFRRYVDSILQQMPAKAPLLQDGIMYVMQSGGKHMRPLLVFAAAQAMGCKNEHWLLPAAAIEFVHTYSLVHDDLPAMDDDDWRRGRATAHRAFDEATAILVGDGLQALAFNILSSLPTLGVSSDQRVTWVSLLAAAAGHQGMVDGQAMDLAAEGKTLSLHELELIHRNKTGKLITAAVLMGAHCYAVAPTDQQTAALNTYASALGLAFQIVDDILDITGDTATLGKDAGSDRDNNKATYVALLGVDNARKKAEQLYAEALTALESLPADTSALKTLADFTLQRNR</sequence>
<dbReference type="InterPro" id="IPR053378">
    <property type="entry name" value="Prenyl_diphosphate_synthase"/>
</dbReference>
<dbReference type="SFLD" id="SFLDS00005">
    <property type="entry name" value="Isoprenoid_Synthase_Type_I"/>
    <property type="match status" value="1"/>
</dbReference>
<accession>A0AB38YDL0</accession>
<dbReference type="InterPro" id="IPR008949">
    <property type="entry name" value="Isoprenoid_synthase_dom_sf"/>
</dbReference>
<keyword evidence="6" id="KW-0414">Isoprene biosynthesis</keyword>
<evidence type="ECO:0000256" key="4">
    <source>
        <dbReference type="ARBA" id="ARBA00022723"/>
    </source>
</evidence>
<dbReference type="AlphaFoldDB" id="A0AB38YDL0"/>
<dbReference type="EMBL" id="CP101717">
    <property type="protein sequence ID" value="WLD57398.1"/>
    <property type="molecule type" value="Genomic_DNA"/>
</dbReference>
<dbReference type="GO" id="GO:0008654">
    <property type="term" value="P:phospholipid biosynthetic process"/>
    <property type="evidence" value="ECO:0007669"/>
    <property type="project" value="UniProtKB-ARBA"/>
</dbReference>
<dbReference type="GO" id="GO:0046872">
    <property type="term" value="F:metal ion binding"/>
    <property type="evidence" value="ECO:0007669"/>
    <property type="project" value="UniProtKB-KW"/>
</dbReference>
<comment type="cofactor">
    <cofactor evidence="1">
        <name>Mg(2+)</name>
        <dbReference type="ChEBI" id="CHEBI:18420"/>
    </cofactor>
</comment>
<dbReference type="PROSITE" id="PS00444">
    <property type="entry name" value="POLYPRENYL_SYNTHASE_2"/>
    <property type="match status" value="1"/>
</dbReference>
<dbReference type="SFLD" id="SFLDG01017">
    <property type="entry name" value="Polyprenyl_Transferase_Like"/>
    <property type="match status" value="1"/>
</dbReference>
<dbReference type="RefSeq" id="WP_304994684.1">
    <property type="nucleotide sequence ID" value="NZ_CP101717.1"/>
</dbReference>
<dbReference type="InterPro" id="IPR033749">
    <property type="entry name" value="Polyprenyl_synt_CS"/>
</dbReference>
<evidence type="ECO:0000313" key="8">
    <source>
        <dbReference type="EMBL" id="WLD57398.1"/>
    </source>
</evidence>
<gene>
    <name evidence="8" type="ORF">NFC81_11830</name>
</gene>
<keyword evidence="3 7" id="KW-0808">Transferase</keyword>
<dbReference type="FunFam" id="1.10.600.10:FF:000001">
    <property type="entry name" value="Geranylgeranyl diphosphate synthase"/>
    <property type="match status" value="1"/>
</dbReference>
<reference evidence="8" key="1">
    <citation type="submission" date="2022-07" db="EMBL/GenBank/DDBJ databases">
        <title>Complete genome sequence of Salinispirillum sp. LH10-3-1 capable of multiple carbohydrate inversion isolated from a soda lake.</title>
        <authorList>
            <person name="Liu J."/>
            <person name="Zhai Y."/>
            <person name="Zhang H."/>
            <person name="Yang H."/>
            <person name="Qu J."/>
            <person name="Li J."/>
        </authorList>
    </citation>
    <scope>NUCLEOTIDE SEQUENCE</scope>
    <source>
        <strain evidence="8">LH 10-3-1</strain>
    </source>
</reference>
<dbReference type="GO" id="GO:0016114">
    <property type="term" value="P:terpenoid biosynthetic process"/>
    <property type="evidence" value="ECO:0007669"/>
    <property type="project" value="UniProtKB-ARBA"/>
</dbReference>
<dbReference type="InterPro" id="IPR000092">
    <property type="entry name" value="Polyprenyl_synt"/>
</dbReference>
<protein>
    <submittedName>
        <fullName evidence="8">Polyprenyl synthetase family protein</fullName>
    </submittedName>
</protein>
<keyword evidence="4" id="KW-0479">Metal-binding</keyword>
<evidence type="ECO:0000256" key="7">
    <source>
        <dbReference type="RuleBase" id="RU004466"/>
    </source>
</evidence>
<name>A0AB38YDL0_9GAMM</name>